<evidence type="ECO:0000313" key="2">
    <source>
        <dbReference type="EMBL" id="AEN99335.1"/>
    </source>
</evidence>
<dbReference type="GO" id="GO:0005886">
    <property type="term" value="C:plasma membrane"/>
    <property type="evidence" value="ECO:0007669"/>
    <property type="project" value="UniProtKB-SubCell"/>
</dbReference>
<keyword evidence="1" id="KW-1003">Cell membrane</keyword>
<comment type="similarity">
    <text evidence="1">Belongs to the UPF0161 family.</text>
</comment>
<dbReference type="NCBIfam" id="TIGR00278">
    <property type="entry name" value="membrane protein insertion efficiency factor YidD"/>
    <property type="match status" value="1"/>
</dbReference>
<gene>
    <name evidence="2" type="ordered locus">LSA_09350</name>
</gene>
<keyword evidence="3" id="KW-1185">Reference proteome</keyword>
<dbReference type="AlphaFoldDB" id="G2KWE1"/>
<name>G2KWE1_FRUST</name>
<accession>G2KWE1</accession>
<organism evidence="2 3">
    <name type="scientific">Fructilactobacillus sanfranciscensis (strain TMW 1.1304)</name>
    <name type="common">Lactobacillus sanfranciscensis</name>
    <dbReference type="NCBI Taxonomy" id="714313"/>
    <lineage>
        <taxon>Bacteria</taxon>
        <taxon>Bacillati</taxon>
        <taxon>Bacillota</taxon>
        <taxon>Bacilli</taxon>
        <taxon>Lactobacillales</taxon>
        <taxon>Lactobacillaceae</taxon>
        <taxon>Fructilactobacillus</taxon>
    </lineage>
</organism>
<dbReference type="Pfam" id="PF11184">
    <property type="entry name" value="DUF2969"/>
    <property type="match status" value="1"/>
</dbReference>
<dbReference type="Pfam" id="PF01809">
    <property type="entry name" value="YidD"/>
    <property type="match status" value="1"/>
</dbReference>
<reference evidence="2 3" key="1">
    <citation type="journal article" date="2011" name="Microb. Cell Fact.">
        <title>Genomic analysis reveals Lactobacillus sanfranciscensis as stable element in traditional sourdoughs.</title>
        <authorList>
            <person name="Vogel R.F."/>
            <person name="Pavlovic M."/>
            <person name="Ehrmann M.A."/>
            <person name="Wiezer A."/>
            <person name="Liesegang H."/>
            <person name="Offschanka S."/>
            <person name="Voget S."/>
            <person name="Angelov A."/>
            <person name="Bocker G."/>
            <person name="Liebl W."/>
        </authorList>
    </citation>
    <scope>NUCLEOTIDE SEQUENCE [LARGE SCALE GENOMIC DNA]</scope>
    <source>
        <strain evidence="2 3">TMW 1.1304</strain>
    </source>
</reference>
<dbReference type="PANTHER" id="PTHR33383">
    <property type="entry name" value="MEMBRANE PROTEIN INSERTION EFFICIENCY FACTOR-RELATED"/>
    <property type="match status" value="1"/>
</dbReference>
<keyword evidence="1" id="KW-0472">Membrane</keyword>
<dbReference type="Proteomes" id="UP000001285">
    <property type="component" value="Chromosome"/>
</dbReference>
<dbReference type="STRING" id="714313.LSA_09350"/>
<dbReference type="HAMAP" id="MF_00386">
    <property type="entry name" value="UPF0161_YidD"/>
    <property type="match status" value="1"/>
</dbReference>
<evidence type="ECO:0000313" key="3">
    <source>
        <dbReference type="Proteomes" id="UP000001285"/>
    </source>
</evidence>
<dbReference type="InterPro" id="IPR002696">
    <property type="entry name" value="Membr_insert_effic_factor_YidD"/>
</dbReference>
<comment type="subcellular location">
    <subcellularLocation>
        <location evidence="1">Cell membrane</location>
        <topology evidence="1">Peripheral membrane protein</topology>
        <orientation evidence="1">Cytoplasmic side</orientation>
    </subcellularLocation>
</comment>
<dbReference type="InterPro" id="IPR021351">
    <property type="entry name" value="DUF2969"/>
</dbReference>
<dbReference type="PANTHER" id="PTHR33383:SF1">
    <property type="entry name" value="MEMBRANE PROTEIN INSERTION EFFICIENCY FACTOR-RELATED"/>
    <property type="match status" value="1"/>
</dbReference>
<proteinExistence type="inferred from homology"/>
<evidence type="ECO:0000256" key="1">
    <source>
        <dbReference type="HAMAP-Rule" id="MF_00386"/>
    </source>
</evidence>
<protein>
    <recommendedName>
        <fullName evidence="1">Putative membrane protein insertion efficiency factor</fullName>
    </recommendedName>
</protein>
<dbReference type="HOGENOM" id="CLU_1633325_0_0_9"/>
<dbReference type="EMBL" id="CP002461">
    <property type="protein sequence ID" value="AEN99335.1"/>
    <property type="molecule type" value="Genomic_DNA"/>
</dbReference>
<dbReference type="SMART" id="SM01234">
    <property type="entry name" value="Haemolytic"/>
    <property type="match status" value="1"/>
</dbReference>
<dbReference type="KEGG" id="lsn:LSA_09350"/>
<sequence length="162" mass="18881">MLKRLSVFIIHLYQKYVSAYTPASCRYQPTCSNYMQIAIEQFGFFLGILMGLSRIIRCNPFVKGGYDPVPTYFSVRRNNQIVNNLFLKEKNMSRKQKEIEIKVINDSGDENVRLVQINNQTVGTISENDGKFDVIVGENTFHEKNEEEALHQVIREFNLHQR</sequence>
<dbReference type="eggNOG" id="COG0759">
    <property type="taxonomic scope" value="Bacteria"/>
</dbReference>
<comment type="function">
    <text evidence="1">Could be involved in insertion of integral membrane proteins into the membrane.</text>
</comment>